<evidence type="ECO:0000313" key="3">
    <source>
        <dbReference type="Proteomes" id="UP001081071"/>
    </source>
</evidence>
<accession>A0ABT4MAJ6</accession>
<keyword evidence="3" id="KW-1185">Reference proteome</keyword>
<organism evidence="2 3">
    <name type="scientific">Rhodococcus ruber</name>
    <dbReference type="NCBI Taxonomy" id="1830"/>
    <lineage>
        <taxon>Bacteria</taxon>
        <taxon>Bacillati</taxon>
        <taxon>Actinomycetota</taxon>
        <taxon>Actinomycetes</taxon>
        <taxon>Mycobacteriales</taxon>
        <taxon>Nocardiaceae</taxon>
        <taxon>Rhodococcus</taxon>
    </lineage>
</organism>
<reference evidence="2" key="1">
    <citation type="submission" date="2022-12" db="EMBL/GenBank/DDBJ databases">
        <authorList>
            <person name="Krivoruchko A.V."/>
            <person name="Elkin A."/>
        </authorList>
    </citation>
    <scope>NUCLEOTIDE SEQUENCE</scope>
    <source>
        <strain evidence="2">IEGM 1391</strain>
    </source>
</reference>
<feature type="chain" id="PRO_5046468562" evidence="1">
    <location>
        <begin position="30"/>
        <end position="166"/>
    </location>
</feature>
<gene>
    <name evidence="2" type="ORF">O4220_05645</name>
</gene>
<name>A0ABT4MAJ6_9NOCA</name>
<dbReference type="Proteomes" id="UP001081071">
    <property type="component" value="Unassembled WGS sequence"/>
</dbReference>
<comment type="caution">
    <text evidence="2">The sequence shown here is derived from an EMBL/GenBank/DDBJ whole genome shotgun (WGS) entry which is preliminary data.</text>
</comment>
<evidence type="ECO:0000313" key="2">
    <source>
        <dbReference type="EMBL" id="MCZ4517994.1"/>
    </source>
</evidence>
<feature type="signal peptide" evidence="1">
    <location>
        <begin position="1"/>
        <end position="29"/>
    </location>
</feature>
<keyword evidence="1" id="KW-0732">Signal</keyword>
<evidence type="ECO:0000256" key="1">
    <source>
        <dbReference type="SAM" id="SignalP"/>
    </source>
</evidence>
<dbReference type="EMBL" id="JAPWIJ010000002">
    <property type="protein sequence ID" value="MCZ4517994.1"/>
    <property type="molecule type" value="Genomic_DNA"/>
</dbReference>
<protein>
    <submittedName>
        <fullName evidence="2">Uncharacterized protein</fullName>
    </submittedName>
</protein>
<dbReference type="RefSeq" id="WP_269602673.1">
    <property type="nucleotide sequence ID" value="NZ_JAPWIJ010000002.1"/>
</dbReference>
<sequence length="166" mass="16525">MNFPARRLAAAAAVSGATALALIANPALAGAAVFAGNAEVTADGNVITVQFDNVKSDGVLFGCEVWVTDNPATTVIVDQQFVPVVGGSFAPAVGGTATYTTTLPDGDYLVAALCRDSFTGLILTPDIAPIASFNLGDGVPVTLVTPPPPGGGFLGSVEIGNLFGSS</sequence>
<proteinExistence type="predicted"/>